<organism evidence="2 3">
    <name type="scientific">Rotaria magnacalcarata</name>
    <dbReference type="NCBI Taxonomy" id="392030"/>
    <lineage>
        <taxon>Eukaryota</taxon>
        <taxon>Metazoa</taxon>
        <taxon>Spiralia</taxon>
        <taxon>Gnathifera</taxon>
        <taxon>Rotifera</taxon>
        <taxon>Eurotatoria</taxon>
        <taxon>Bdelloidea</taxon>
        <taxon>Philodinida</taxon>
        <taxon>Philodinidae</taxon>
        <taxon>Rotaria</taxon>
    </lineage>
</organism>
<evidence type="ECO:0000313" key="3">
    <source>
        <dbReference type="Proteomes" id="UP000663887"/>
    </source>
</evidence>
<sequence length="129" mass="14957">MIFDIYKYNTKDHTFDVIQKQNTSQAGGITKRKVSKKVDRDGNGRASRHQSNSSISRVPATRPLSSSSEDESTNTSDTDEMDHSNDEQKAEKARHETHKQKKKQSIVQEHFEYLDVNTYMYQLCFKVRI</sequence>
<gene>
    <name evidence="2" type="ORF">XDN619_LOCUS14329</name>
</gene>
<feature type="compositionally biased region" description="Acidic residues" evidence="1">
    <location>
        <begin position="68"/>
        <end position="80"/>
    </location>
</feature>
<dbReference type="AlphaFoldDB" id="A0A816RTV6"/>
<feature type="region of interest" description="Disordered" evidence="1">
    <location>
        <begin position="20"/>
        <end position="105"/>
    </location>
</feature>
<feature type="compositionally biased region" description="Basic and acidic residues" evidence="1">
    <location>
        <begin position="81"/>
        <end position="94"/>
    </location>
</feature>
<dbReference type="EMBL" id="CAJNRG010005640">
    <property type="protein sequence ID" value="CAF2079550.1"/>
    <property type="molecule type" value="Genomic_DNA"/>
</dbReference>
<feature type="compositionally biased region" description="Basic residues" evidence="1">
    <location>
        <begin position="95"/>
        <end position="104"/>
    </location>
</feature>
<proteinExistence type="predicted"/>
<name>A0A816RTV6_9BILA</name>
<comment type="caution">
    <text evidence="2">The sequence shown here is derived from an EMBL/GenBank/DDBJ whole genome shotgun (WGS) entry which is preliminary data.</text>
</comment>
<evidence type="ECO:0000313" key="2">
    <source>
        <dbReference type="EMBL" id="CAF2079550.1"/>
    </source>
</evidence>
<reference evidence="2" key="1">
    <citation type="submission" date="2021-02" db="EMBL/GenBank/DDBJ databases">
        <authorList>
            <person name="Nowell W R."/>
        </authorList>
    </citation>
    <scope>NUCLEOTIDE SEQUENCE</scope>
</reference>
<dbReference type="Proteomes" id="UP000663887">
    <property type="component" value="Unassembled WGS sequence"/>
</dbReference>
<protein>
    <submittedName>
        <fullName evidence="2">Uncharacterized protein</fullName>
    </submittedName>
</protein>
<accession>A0A816RTV6</accession>
<evidence type="ECO:0000256" key="1">
    <source>
        <dbReference type="SAM" id="MobiDB-lite"/>
    </source>
</evidence>